<feature type="transmembrane region" description="Helical" evidence="10">
    <location>
        <begin position="196"/>
        <end position="218"/>
    </location>
</feature>
<feature type="transmembrane region" description="Helical" evidence="10">
    <location>
        <begin position="230"/>
        <end position="254"/>
    </location>
</feature>
<dbReference type="InterPro" id="IPR006153">
    <property type="entry name" value="Cation/H_exchanger_TM"/>
</dbReference>
<dbReference type="InterPro" id="IPR050794">
    <property type="entry name" value="CPA2_transporter"/>
</dbReference>
<keyword evidence="4 10" id="KW-0812">Transmembrane</keyword>
<dbReference type="Pfam" id="PF00999">
    <property type="entry name" value="Na_H_Exchanger"/>
    <property type="match status" value="1"/>
</dbReference>
<comment type="similarity">
    <text evidence="9">Belongs to the monovalent cation:proton antiporter 2 (CPA2) transporter (TC 2.A.37) family. CHX (TC 2.A.37.4) subfamily.</text>
</comment>
<protein>
    <recommendedName>
        <fullName evidence="16">Cation/H+ exchanger domain-containing protein</fullName>
    </recommendedName>
</protein>
<evidence type="ECO:0000259" key="12">
    <source>
        <dbReference type="Pfam" id="PF23256"/>
    </source>
</evidence>
<keyword evidence="2" id="KW-0813">Transport</keyword>
<comment type="subcellular location">
    <subcellularLocation>
        <location evidence="1">Membrane</location>
        <topology evidence="1">Multi-pass membrane protein</topology>
    </subcellularLocation>
</comment>
<sequence length="676" mass="75122">MDPSLIRKTGRRAMVIGISTFVMPLVLNLVLALILKKSLTMDPNLHKSLLWVASFQSNSSFHSIVCLLAELKLLNSELGRLAISSSMISGTCSWLWTTIVFTIKQSTEGKKEAVLLMFISVACLFIFVGFILQPMMLWMVRQTAHEKAVKESYVNAVFIMVLGCCLFGEILGQHFLFGPIILGMAVPDGPPLGSALINKLDCFVSSILLPLHFVFSGARIDLSLIHCRNVGIVEILVLSAYLGKVIGTMLPSLYCKMPPADALCLGIIMSTQGIMDILILGGASQFQLIDQESYCIMVLSAAFFTGTISPIVKFLYQPSRRYIPYKRRTIQHARPNAELCMLACIYHQDHTPSIINLLQATNSSLQGPLFLYVVHLVELSGRAVPVLIAHHPGRREPCQSDPIINAFRLYEKQNQGNVMVYPLTVISPYATVHDDVCALAADKMVSMVILPFHNLWTNHGAEGSNAVRAVNRNILRMAPCSVGILVDRYTMRYGSNRMLESKPFFTIGVIFLGGQDDREALAYASRMAKHPNVGLTVVRLVESGRQCRYSTDMDQDMEMIKEFRVDNINNARSDFQEEVVKDSVGLVTVIQKIENSFDLILVGRRHPSDSPLLMGLTEWNEYPELGFIADMLASSDATCKVPVLVVQQQSYVCEGMVDIPKHLNEDPSTVKVWPIS</sequence>
<dbReference type="Gene3D" id="3.40.50.12370">
    <property type="match status" value="1"/>
</dbReference>
<evidence type="ECO:0000256" key="5">
    <source>
        <dbReference type="ARBA" id="ARBA00022958"/>
    </source>
</evidence>
<evidence type="ECO:0000256" key="8">
    <source>
        <dbReference type="ARBA" id="ARBA00023136"/>
    </source>
</evidence>
<dbReference type="InterPro" id="IPR057291">
    <property type="entry name" value="CHX17_2nd"/>
</dbReference>
<evidence type="ECO:0000259" key="13">
    <source>
        <dbReference type="Pfam" id="PF23259"/>
    </source>
</evidence>
<dbReference type="Pfam" id="PF23259">
    <property type="entry name" value="CHX17_C"/>
    <property type="match status" value="1"/>
</dbReference>
<dbReference type="GO" id="GO:0016020">
    <property type="term" value="C:membrane"/>
    <property type="evidence" value="ECO:0007669"/>
    <property type="project" value="UniProtKB-SubCell"/>
</dbReference>
<feature type="transmembrane region" description="Helical" evidence="10">
    <location>
        <begin position="48"/>
        <end position="69"/>
    </location>
</feature>
<feature type="transmembrane region" description="Helical" evidence="10">
    <location>
        <begin position="81"/>
        <end position="101"/>
    </location>
</feature>
<dbReference type="Proteomes" id="UP001642360">
    <property type="component" value="Unassembled WGS sequence"/>
</dbReference>
<keyword evidence="5" id="KW-0630">Potassium</keyword>
<dbReference type="GO" id="GO:0006813">
    <property type="term" value="P:potassium ion transport"/>
    <property type="evidence" value="ECO:0007669"/>
    <property type="project" value="UniProtKB-KW"/>
</dbReference>
<feature type="transmembrane region" description="Helical" evidence="10">
    <location>
        <begin position="153"/>
        <end position="176"/>
    </location>
</feature>
<evidence type="ECO:0000256" key="2">
    <source>
        <dbReference type="ARBA" id="ARBA00022448"/>
    </source>
</evidence>
<evidence type="ECO:0008006" key="16">
    <source>
        <dbReference type="Google" id="ProtNLM"/>
    </source>
</evidence>
<dbReference type="InterPro" id="IPR057290">
    <property type="entry name" value="CHX17_C"/>
</dbReference>
<dbReference type="Gene3D" id="1.20.1530.20">
    <property type="match status" value="1"/>
</dbReference>
<evidence type="ECO:0000256" key="4">
    <source>
        <dbReference type="ARBA" id="ARBA00022692"/>
    </source>
</evidence>
<evidence type="ECO:0000256" key="9">
    <source>
        <dbReference type="ARBA" id="ARBA00038341"/>
    </source>
</evidence>
<name>A0ABC8RQB5_9AQUA</name>
<dbReference type="AlphaFoldDB" id="A0ABC8RQB5"/>
<evidence type="ECO:0000256" key="7">
    <source>
        <dbReference type="ARBA" id="ARBA00023065"/>
    </source>
</evidence>
<keyword evidence="7" id="KW-0406">Ion transport</keyword>
<feature type="transmembrane region" description="Helical" evidence="10">
    <location>
        <begin position="260"/>
        <end position="282"/>
    </location>
</feature>
<dbReference type="PANTHER" id="PTHR32468">
    <property type="entry name" value="CATION/H + ANTIPORTER"/>
    <property type="match status" value="1"/>
</dbReference>
<dbReference type="Pfam" id="PF23256">
    <property type="entry name" value="CHX17_2nd"/>
    <property type="match status" value="1"/>
</dbReference>
<dbReference type="EMBL" id="CAUOFW020001426">
    <property type="protein sequence ID" value="CAK9144868.1"/>
    <property type="molecule type" value="Genomic_DNA"/>
</dbReference>
<evidence type="ECO:0000256" key="6">
    <source>
        <dbReference type="ARBA" id="ARBA00022989"/>
    </source>
</evidence>
<feature type="domain" description="Cation/H(+) antiporter central" evidence="12">
    <location>
        <begin position="369"/>
        <end position="488"/>
    </location>
</feature>
<evidence type="ECO:0000256" key="1">
    <source>
        <dbReference type="ARBA" id="ARBA00004141"/>
    </source>
</evidence>
<feature type="domain" description="Cation/H(+) antiporter C-terminal" evidence="13">
    <location>
        <begin position="506"/>
        <end position="649"/>
    </location>
</feature>
<reference evidence="14 15" key="1">
    <citation type="submission" date="2024-02" db="EMBL/GenBank/DDBJ databases">
        <authorList>
            <person name="Vignale AGUSTIN F."/>
            <person name="Sosa J E."/>
            <person name="Modenutti C."/>
        </authorList>
    </citation>
    <scope>NUCLEOTIDE SEQUENCE [LARGE SCALE GENOMIC DNA]</scope>
</reference>
<comment type="caution">
    <text evidence="14">The sequence shown here is derived from an EMBL/GenBank/DDBJ whole genome shotgun (WGS) entry which is preliminary data.</text>
</comment>
<dbReference type="PANTHER" id="PTHR32468:SF66">
    <property type="entry name" value="CATION_H+ EXCHANGER DOMAIN-CONTAINING PROTEIN"/>
    <property type="match status" value="1"/>
</dbReference>
<evidence type="ECO:0000256" key="10">
    <source>
        <dbReference type="SAM" id="Phobius"/>
    </source>
</evidence>
<keyword evidence="3" id="KW-0633">Potassium transport</keyword>
<evidence type="ECO:0000313" key="15">
    <source>
        <dbReference type="Proteomes" id="UP001642360"/>
    </source>
</evidence>
<gene>
    <name evidence="14" type="ORF">ILEXP_LOCUS12643</name>
</gene>
<keyword evidence="15" id="KW-1185">Reference proteome</keyword>
<feature type="transmembrane region" description="Helical" evidence="10">
    <location>
        <begin position="12"/>
        <end position="36"/>
    </location>
</feature>
<proteinExistence type="inferred from homology"/>
<feature type="transmembrane region" description="Helical" evidence="10">
    <location>
        <begin position="294"/>
        <end position="316"/>
    </location>
</feature>
<keyword evidence="6 10" id="KW-1133">Transmembrane helix</keyword>
<dbReference type="InterPro" id="IPR038770">
    <property type="entry name" value="Na+/solute_symporter_sf"/>
</dbReference>
<organism evidence="14 15">
    <name type="scientific">Ilex paraguariensis</name>
    <name type="common">yerba mate</name>
    <dbReference type="NCBI Taxonomy" id="185542"/>
    <lineage>
        <taxon>Eukaryota</taxon>
        <taxon>Viridiplantae</taxon>
        <taxon>Streptophyta</taxon>
        <taxon>Embryophyta</taxon>
        <taxon>Tracheophyta</taxon>
        <taxon>Spermatophyta</taxon>
        <taxon>Magnoliopsida</taxon>
        <taxon>eudicotyledons</taxon>
        <taxon>Gunneridae</taxon>
        <taxon>Pentapetalae</taxon>
        <taxon>asterids</taxon>
        <taxon>campanulids</taxon>
        <taxon>Aquifoliales</taxon>
        <taxon>Aquifoliaceae</taxon>
        <taxon>Ilex</taxon>
    </lineage>
</organism>
<evidence type="ECO:0000313" key="14">
    <source>
        <dbReference type="EMBL" id="CAK9144868.1"/>
    </source>
</evidence>
<accession>A0ABC8RQB5</accession>
<evidence type="ECO:0000259" key="11">
    <source>
        <dbReference type="Pfam" id="PF00999"/>
    </source>
</evidence>
<keyword evidence="8 10" id="KW-0472">Membrane</keyword>
<feature type="domain" description="Cation/H+ exchanger transmembrane" evidence="11">
    <location>
        <begin position="1"/>
        <end position="313"/>
    </location>
</feature>
<evidence type="ECO:0000256" key="3">
    <source>
        <dbReference type="ARBA" id="ARBA00022538"/>
    </source>
</evidence>
<feature type="transmembrane region" description="Helical" evidence="10">
    <location>
        <begin position="113"/>
        <end position="132"/>
    </location>
</feature>